<dbReference type="GO" id="GO:0003677">
    <property type="term" value="F:DNA binding"/>
    <property type="evidence" value="ECO:0007669"/>
    <property type="project" value="UniProtKB-KW"/>
</dbReference>
<dbReference type="KEGG" id="htq:FRZ44_01830"/>
<dbReference type="EMBL" id="CP042906">
    <property type="protein sequence ID" value="QEX16448.1"/>
    <property type="molecule type" value="Genomic_DNA"/>
</dbReference>
<dbReference type="EMBL" id="CP042906">
    <property type="protein sequence ID" value="QEX17903.1"/>
    <property type="molecule type" value="Genomic_DNA"/>
</dbReference>
<organism evidence="12 14">
    <name type="scientific">Hypericibacter terrae</name>
    <dbReference type="NCBI Taxonomy" id="2602015"/>
    <lineage>
        <taxon>Bacteria</taxon>
        <taxon>Pseudomonadati</taxon>
        <taxon>Pseudomonadota</taxon>
        <taxon>Alphaproteobacteria</taxon>
        <taxon>Rhodospirillales</taxon>
        <taxon>Dongiaceae</taxon>
        <taxon>Hypericibacter</taxon>
    </lineage>
</organism>
<dbReference type="InterPro" id="IPR047952">
    <property type="entry name" value="Transpos_IS4"/>
</dbReference>
<dbReference type="PANTHER" id="PTHR33258">
    <property type="entry name" value="TRANSPOSASE INSL FOR INSERTION SEQUENCE ELEMENT IS186A-RELATED"/>
    <property type="match status" value="1"/>
</dbReference>
<keyword evidence="2" id="KW-0815">Transposition</keyword>
<evidence type="ECO:0000256" key="2">
    <source>
        <dbReference type="ARBA" id="ARBA00022578"/>
    </source>
</evidence>
<name>A0A5J6MKI4_9PROT</name>
<feature type="domain" description="DUF4372" evidence="6">
    <location>
        <begin position="3"/>
        <end position="75"/>
    </location>
</feature>
<proteinExistence type="inferred from homology"/>
<dbReference type="Proteomes" id="UP000326202">
    <property type="component" value="Chromosome"/>
</dbReference>
<dbReference type="AlphaFoldDB" id="A0A5J6MKI4"/>
<dbReference type="RefSeq" id="WP_151175409.1">
    <property type="nucleotide sequence ID" value="NZ_CP042906.1"/>
</dbReference>
<gene>
    <name evidence="12" type="primary">trm22</name>
    <name evidence="7" type="ORF">FRZ44_01830</name>
    <name evidence="8" type="ORF">FRZ44_06610</name>
    <name evidence="9" type="ORF">FRZ44_15650</name>
    <name evidence="10" type="ORF">FRZ44_17420</name>
    <name evidence="11" type="ORF">FRZ44_18350</name>
    <name evidence="12" type="ORF">FRZ44_32060</name>
    <name evidence="13" type="ORF">FRZ44_37370</name>
</gene>
<keyword evidence="4" id="KW-0233">DNA recombination</keyword>
<dbReference type="KEGG" id="htq:FRZ44_37370"/>
<keyword evidence="3" id="KW-0238">DNA-binding</keyword>
<dbReference type="EMBL" id="CP042906">
    <property type="protein sequence ID" value="QEX16540.1"/>
    <property type="molecule type" value="Genomic_DNA"/>
</dbReference>
<feature type="domain" description="Transposase IS4-like" evidence="5">
    <location>
        <begin position="117"/>
        <end position="328"/>
    </location>
</feature>
<dbReference type="KEGG" id="htq:FRZ44_32060"/>
<dbReference type="KEGG" id="htq:FRZ44_17420"/>
<dbReference type="KEGG" id="htq:FRZ44_18350"/>
<dbReference type="PANTHER" id="PTHR33258:SF1">
    <property type="entry name" value="TRANSPOSASE INSL FOR INSERTION SEQUENCE ELEMENT IS186A-RELATED"/>
    <property type="match status" value="1"/>
</dbReference>
<evidence type="ECO:0000313" key="11">
    <source>
        <dbReference type="EMBL" id="QEX16540.1"/>
    </source>
</evidence>
<dbReference type="KEGG" id="htq:FRZ44_06610"/>
<dbReference type="Pfam" id="PF14294">
    <property type="entry name" value="DUF4372"/>
    <property type="match status" value="1"/>
</dbReference>
<dbReference type="EMBL" id="CP042906">
    <property type="protein sequence ID" value="QEX18430.1"/>
    <property type="molecule type" value="Genomic_DNA"/>
</dbReference>
<comment type="similarity">
    <text evidence="1">Belongs to the transposase 11 family.</text>
</comment>
<evidence type="ECO:0000313" key="9">
    <source>
        <dbReference type="EMBL" id="QEX16272.1"/>
    </source>
</evidence>
<evidence type="ECO:0000256" key="3">
    <source>
        <dbReference type="ARBA" id="ARBA00023125"/>
    </source>
</evidence>
<evidence type="ECO:0000313" key="14">
    <source>
        <dbReference type="Proteomes" id="UP000326202"/>
    </source>
</evidence>
<dbReference type="OrthoDB" id="7327264at2"/>
<reference evidence="12 14" key="1">
    <citation type="submission" date="2019-08" db="EMBL/GenBank/DDBJ databases">
        <title>Hyperibacter terrae gen. nov., sp. nov. and Hyperibacter viscosus sp. nov., two new members in the family Rhodospirillaceae isolated from the rhizosphere of Hypericum perforatum.</title>
        <authorList>
            <person name="Noviana Z."/>
        </authorList>
    </citation>
    <scope>NUCLEOTIDE SEQUENCE [LARGE SCALE GENOMIC DNA]</scope>
    <source>
        <strain evidence="12 14">R5913</strain>
    </source>
</reference>
<accession>A0A5J6MKI4</accession>
<dbReference type="KEGG" id="htq:FRZ44_15650"/>
<evidence type="ECO:0000259" key="6">
    <source>
        <dbReference type="Pfam" id="PF14294"/>
    </source>
</evidence>
<dbReference type="SUPFAM" id="SSF53098">
    <property type="entry name" value="Ribonuclease H-like"/>
    <property type="match status" value="1"/>
</dbReference>
<evidence type="ECO:0000313" key="7">
    <source>
        <dbReference type="EMBL" id="QEX14907.1"/>
    </source>
</evidence>
<evidence type="ECO:0000313" key="10">
    <source>
        <dbReference type="EMBL" id="QEX16448.1"/>
    </source>
</evidence>
<dbReference type="InterPro" id="IPR002559">
    <property type="entry name" value="Transposase_11"/>
</dbReference>
<dbReference type="NCBIfam" id="NF033592">
    <property type="entry name" value="transpos_IS4_1"/>
    <property type="match status" value="1"/>
</dbReference>
<dbReference type="GO" id="GO:0006313">
    <property type="term" value="P:DNA transposition"/>
    <property type="evidence" value="ECO:0007669"/>
    <property type="project" value="InterPro"/>
</dbReference>
<sequence>MRHQNSVFHSVLKQVAWLDFDRLVEAHNSDARVRRLTTKGQFVALLYGQLSGATSLREIVSGLTSHAARLYHLGTGEVRRSTLADANAIRPSGLFAELLAVMIKQAHRGLRRKIAETTYLIDSTGLRLSGLSADWARFSAGVCGAKLHVIYDPDADRPIYAAVSAANVNDITPAHDMPVEPGATYVFDLGYYDYAWWAKLDAAGCRIVTRFKSNTPLTLVAENALPRGSAILSDRIGYLPARQAASRKNPFQDPVREIRVKTETGKILRILCNDLDASAQEIADLYKRRWAIELFFRWVKQTLKITRFLGTSENAVRIQIAVALIAFLLLRLAQKAIKDGHSPLAFARLVRANLMHRRRIDRLLEPETAPIPNPHQMALQWS</sequence>
<evidence type="ECO:0000313" key="13">
    <source>
        <dbReference type="EMBL" id="QEX18430.1"/>
    </source>
</evidence>
<evidence type="ECO:0000259" key="5">
    <source>
        <dbReference type="Pfam" id="PF01609"/>
    </source>
</evidence>
<dbReference type="EMBL" id="CP042906">
    <property type="protein sequence ID" value="QEX15378.1"/>
    <property type="molecule type" value="Genomic_DNA"/>
</dbReference>
<keyword evidence="14" id="KW-1185">Reference proteome</keyword>
<dbReference type="EMBL" id="CP042906">
    <property type="protein sequence ID" value="QEX14907.1"/>
    <property type="molecule type" value="Genomic_DNA"/>
</dbReference>
<dbReference type="InterPro" id="IPR025399">
    <property type="entry name" value="DUF4372"/>
</dbReference>
<dbReference type="Pfam" id="PF01609">
    <property type="entry name" value="DDE_Tnp_1"/>
    <property type="match status" value="1"/>
</dbReference>
<evidence type="ECO:0000256" key="1">
    <source>
        <dbReference type="ARBA" id="ARBA00010075"/>
    </source>
</evidence>
<dbReference type="GO" id="GO:0004803">
    <property type="term" value="F:transposase activity"/>
    <property type="evidence" value="ECO:0007669"/>
    <property type="project" value="InterPro"/>
</dbReference>
<evidence type="ECO:0000313" key="12">
    <source>
        <dbReference type="EMBL" id="QEX17903.1"/>
    </source>
</evidence>
<protein>
    <submittedName>
        <fullName evidence="12">IS4 family transposase</fullName>
    </submittedName>
</protein>
<dbReference type="Gene3D" id="3.90.350.10">
    <property type="entry name" value="Transposase Inhibitor Protein From Tn5, Chain A, domain 1"/>
    <property type="match status" value="1"/>
</dbReference>
<evidence type="ECO:0000256" key="4">
    <source>
        <dbReference type="ARBA" id="ARBA00023172"/>
    </source>
</evidence>
<evidence type="ECO:0000313" key="8">
    <source>
        <dbReference type="EMBL" id="QEX15378.1"/>
    </source>
</evidence>
<dbReference type="EMBL" id="CP042906">
    <property type="protein sequence ID" value="QEX16272.1"/>
    <property type="molecule type" value="Genomic_DNA"/>
</dbReference>
<dbReference type="InterPro" id="IPR012337">
    <property type="entry name" value="RNaseH-like_sf"/>
</dbReference>